<dbReference type="PANTHER" id="PTHR38436">
    <property type="entry name" value="POLYKETIDE CYCLASE SNOAL-LIKE DOMAIN"/>
    <property type="match status" value="1"/>
</dbReference>
<keyword evidence="2" id="KW-1185">Reference proteome</keyword>
<dbReference type="InterPro" id="IPR009959">
    <property type="entry name" value="Cyclase_SnoaL-like"/>
</dbReference>
<dbReference type="Proteomes" id="UP000254051">
    <property type="component" value="Unassembled WGS sequence"/>
</dbReference>
<protein>
    <submittedName>
        <fullName evidence="1">SnoaL-like polyketide cyclase</fullName>
    </submittedName>
</protein>
<organism evidence="1 2">
    <name type="scientific">Faecalicatena contorta</name>
    <dbReference type="NCBI Taxonomy" id="39482"/>
    <lineage>
        <taxon>Bacteria</taxon>
        <taxon>Bacillati</taxon>
        <taxon>Bacillota</taxon>
        <taxon>Clostridia</taxon>
        <taxon>Lachnospirales</taxon>
        <taxon>Lachnospiraceae</taxon>
        <taxon>Faecalicatena</taxon>
    </lineage>
</organism>
<reference evidence="2" key="1">
    <citation type="submission" date="2017-07" db="EMBL/GenBank/DDBJ databases">
        <authorList>
            <person name="Varghese N."/>
            <person name="Submissions S."/>
        </authorList>
    </citation>
    <scope>NUCLEOTIDE SEQUENCE [LARGE SCALE GENOMIC DNA]</scope>
    <source>
        <strain evidence="2">NLAE-zl-C134</strain>
    </source>
</reference>
<gene>
    <name evidence="1" type="ORF">SAMN05216529_104142</name>
</gene>
<accession>A0A315ZYN2</accession>
<sequence length="136" mass="15541">MSNKEIIKYFYEKVVSQNLIDEVIKFVSSDCEVRAGEQSIHIGVDGMKKHLIEVKKTYPDYTMKITRQYCDGDYVISEFVMEGTHEGEWLGMKPTNKKLIFTGVDIDKIVDGKIVEHGGAVNTFDTLFQEKIIKPS</sequence>
<dbReference type="Pfam" id="PF07366">
    <property type="entry name" value="SnoaL"/>
    <property type="match status" value="1"/>
</dbReference>
<dbReference type="GO" id="GO:0030638">
    <property type="term" value="P:polyketide metabolic process"/>
    <property type="evidence" value="ECO:0007669"/>
    <property type="project" value="InterPro"/>
</dbReference>
<name>A0A315ZYN2_9FIRM</name>
<dbReference type="Gene3D" id="3.10.450.50">
    <property type="match status" value="1"/>
</dbReference>
<evidence type="ECO:0000313" key="1">
    <source>
        <dbReference type="EMBL" id="SUQ13831.1"/>
    </source>
</evidence>
<dbReference type="InterPro" id="IPR032710">
    <property type="entry name" value="NTF2-like_dom_sf"/>
</dbReference>
<dbReference type="SUPFAM" id="SSF54427">
    <property type="entry name" value="NTF2-like"/>
    <property type="match status" value="1"/>
</dbReference>
<dbReference type="AlphaFoldDB" id="A0A315ZYN2"/>
<dbReference type="PANTHER" id="PTHR38436:SF1">
    <property type="entry name" value="ESTER CYCLASE"/>
    <property type="match status" value="1"/>
</dbReference>
<proteinExistence type="predicted"/>
<evidence type="ECO:0000313" key="2">
    <source>
        <dbReference type="Proteomes" id="UP000254051"/>
    </source>
</evidence>
<dbReference type="EMBL" id="UHJJ01000004">
    <property type="protein sequence ID" value="SUQ13831.1"/>
    <property type="molecule type" value="Genomic_DNA"/>
</dbReference>
<dbReference type="RefSeq" id="WP_109710108.1">
    <property type="nucleotide sequence ID" value="NZ_QGDS01000004.1"/>
</dbReference>
<dbReference type="OrthoDB" id="7876517at2"/>